<name>A0AA88XML5_PINIB</name>
<dbReference type="PANTHER" id="PTHR21301:SF10">
    <property type="entry name" value="REVERSE TRANSCRIPTASE DOMAIN-CONTAINING PROTEIN"/>
    <property type="match status" value="1"/>
</dbReference>
<accession>A0AA88XML5</accession>
<dbReference type="GO" id="GO:0008146">
    <property type="term" value="F:sulfotransferase activity"/>
    <property type="evidence" value="ECO:0007669"/>
    <property type="project" value="InterPro"/>
</dbReference>
<dbReference type="SUPFAM" id="SSF52540">
    <property type="entry name" value="P-loop containing nucleoside triphosphate hydrolases"/>
    <property type="match status" value="1"/>
</dbReference>
<proteinExistence type="predicted"/>
<dbReference type="Proteomes" id="UP001186944">
    <property type="component" value="Unassembled WGS sequence"/>
</dbReference>
<evidence type="ECO:0000313" key="3">
    <source>
        <dbReference type="Proteomes" id="UP001186944"/>
    </source>
</evidence>
<dbReference type="Gene3D" id="3.40.50.300">
    <property type="entry name" value="P-loop containing nucleotide triphosphate hydrolases"/>
    <property type="match status" value="1"/>
</dbReference>
<evidence type="ECO:0000259" key="1">
    <source>
        <dbReference type="Pfam" id="PF00685"/>
    </source>
</evidence>
<dbReference type="PANTHER" id="PTHR21301">
    <property type="entry name" value="REVERSE TRANSCRIPTASE"/>
    <property type="match status" value="1"/>
</dbReference>
<dbReference type="AlphaFoldDB" id="A0AA88XML5"/>
<dbReference type="EMBL" id="VSWD01000013">
    <property type="protein sequence ID" value="KAK3083912.1"/>
    <property type="molecule type" value="Genomic_DNA"/>
</dbReference>
<sequence length="664" mass="75086">MDSCEEYARRWTKKEDVQLDTLSEWIKSIRGLLLSRIYRLKSTVNTRFESIFKYPDVITELNYLQEHYVITPADKASNNYKFTCKKYYFDSLVKELGLNSTPGNPTYTPTNLSASEIIDNHNSAFASFGFHTKNLDLDLPYLYCIPKMHKNQYKQRFIAGSSRCSTKSVSILLTKVLSEIKSGLQKYCSTVYSRSGINQMWILKNSKELLEHLKSTHFSKVHSIKAFDFSTLYTTIPHSNLKERLAKIISNAFTSKYGNRKYKFIVVNYDKTYFVKEKSDSENKYTETDIQMLNFLIDNIFVVFGGKVFQQIVGIPMGTNCAPLLADIFFYSCEAGFIQSLVSEGKGYLASDFNFTCRCMDDVLSVSGPRFADCLGSGCPSGLGVGGTTETNNSASYLDIMLSCGAGGHMNTSLYDKRDDFNFTITDFPFLSGSIPSSPAYGVFVSQLMRYARAGTKCADFVLRAGRLSDGLLGQGCVCDRLASSLGKFYGRCGELVMQDDVPLSRVVDDVLSWTIWAFQPEIVLYVFRGGGNRMWHFCRIGATGVACKQETLALPGHLDLGREVKKLAAFLDIQLSDDLIRDITQNCLFPNLKQANDEIKEFPSEIQKFIKEQTEVIPDFQNPNIFRKGIVGDWKNHFTVAQNEQFDVLYQREMKDSDIEVCT</sequence>
<comment type="caution">
    <text evidence="2">The sequence shown here is derived from an EMBL/GenBank/DDBJ whole genome shotgun (WGS) entry which is preliminary data.</text>
</comment>
<keyword evidence="3" id="KW-1185">Reference proteome</keyword>
<dbReference type="InterPro" id="IPR000863">
    <property type="entry name" value="Sulfotransferase_dom"/>
</dbReference>
<feature type="domain" description="Sulfotransferase" evidence="1">
    <location>
        <begin position="560"/>
        <end position="658"/>
    </location>
</feature>
<dbReference type="Pfam" id="PF00685">
    <property type="entry name" value="Sulfotransfer_1"/>
    <property type="match status" value="1"/>
</dbReference>
<organism evidence="2 3">
    <name type="scientific">Pinctada imbricata</name>
    <name type="common">Atlantic pearl-oyster</name>
    <name type="synonym">Pinctada martensii</name>
    <dbReference type="NCBI Taxonomy" id="66713"/>
    <lineage>
        <taxon>Eukaryota</taxon>
        <taxon>Metazoa</taxon>
        <taxon>Spiralia</taxon>
        <taxon>Lophotrochozoa</taxon>
        <taxon>Mollusca</taxon>
        <taxon>Bivalvia</taxon>
        <taxon>Autobranchia</taxon>
        <taxon>Pteriomorphia</taxon>
        <taxon>Pterioida</taxon>
        <taxon>Pterioidea</taxon>
        <taxon>Pteriidae</taxon>
        <taxon>Pinctada</taxon>
    </lineage>
</organism>
<reference evidence="2" key="1">
    <citation type="submission" date="2019-08" db="EMBL/GenBank/DDBJ databases">
        <title>The improved chromosome-level genome for the pearl oyster Pinctada fucata martensii using PacBio sequencing and Hi-C.</title>
        <authorList>
            <person name="Zheng Z."/>
        </authorList>
    </citation>
    <scope>NUCLEOTIDE SEQUENCE</scope>
    <source>
        <strain evidence="2">ZZ-2019</strain>
        <tissue evidence="2">Adductor muscle</tissue>
    </source>
</reference>
<gene>
    <name evidence="2" type="ORF">FSP39_005205</name>
</gene>
<protein>
    <recommendedName>
        <fullName evidence="1">Sulfotransferase domain-containing protein</fullName>
    </recommendedName>
</protein>
<dbReference type="InterPro" id="IPR027417">
    <property type="entry name" value="P-loop_NTPase"/>
</dbReference>
<evidence type="ECO:0000313" key="2">
    <source>
        <dbReference type="EMBL" id="KAK3083912.1"/>
    </source>
</evidence>